<dbReference type="NCBIfam" id="TIGR00072">
    <property type="entry name" value="hydrog_prot"/>
    <property type="match status" value="1"/>
</dbReference>
<dbReference type="OrthoDB" id="9792731at2"/>
<evidence type="ECO:0000256" key="2">
    <source>
        <dbReference type="ARBA" id="ARBA00022670"/>
    </source>
</evidence>
<dbReference type="PANTHER" id="PTHR30302:SF1">
    <property type="entry name" value="HYDROGENASE 2 MATURATION PROTEASE"/>
    <property type="match status" value="1"/>
</dbReference>
<dbReference type="STRING" id="1121393.SAMN02745216_03623"/>
<dbReference type="Gene3D" id="3.40.50.1450">
    <property type="entry name" value="HybD-like"/>
    <property type="match status" value="1"/>
</dbReference>
<reference evidence="6" key="1">
    <citation type="submission" date="2016-11" db="EMBL/GenBank/DDBJ databases">
        <authorList>
            <person name="Varghese N."/>
            <person name="Submissions S."/>
        </authorList>
    </citation>
    <scope>NUCLEOTIDE SEQUENCE [LARGE SCALE GENOMIC DNA]</scope>
    <source>
        <strain evidence="6">DSM 16219</strain>
    </source>
</reference>
<dbReference type="GO" id="GO:0004190">
    <property type="term" value="F:aspartic-type endopeptidase activity"/>
    <property type="evidence" value="ECO:0007669"/>
    <property type="project" value="UniProtKB-KW"/>
</dbReference>
<dbReference type="Proteomes" id="UP000183994">
    <property type="component" value="Unassembled WGS sequence"/>
</dbReference>
<keyword evidence="2 5" id="KW-0645">Protease</keyword>
<sequence>MLMKTQVLGLGSAVLSDDSAGVKVVERLMECNPGPDVILTMGGTGGLALVDMLEDCDRLIVVDAVVSGAEPGCIHHMGVEDLESSMPFHCVSSHGPGLLEILRLREALLDAPLPKEIVILAIEAADTATLSENCTPRVEKAVASAVDQILAML</sequence>
<accession>A0A1M6T7J8</accession>
<dbReference type="GO" id="GO:0016485">
    <property type="term" value="P:protein processing"/>
    <property type="evidence" value="ECO:0007669"/>
    <property type="project" value="TreeGrafter"/>
</dbReference>
<evidence type="ECO:0000256" key="3">
    <source>
        <dbReference type="ARBA" id="ARBA00022750"/>
    </source>
</evidence>
<dbReference type="InterPro" id="IPR000671">
    <property type="entry name" value="Peptidase_A31"/>
</dbReference>
<dbReference type="InterPro" id="IPR023430">
    <property type="entry name" value="Pept_HybD-like_dom_sf"/>
</dbReference>
<dbReference type="PRINTS" id="PR00446">
    <property type="entry name" value="HYDRGNUPTAKE"/>
</dbReference>
<dbReference type="CDD" id="cd00518">
    <property type="entry name" value="H2MP"/>
    <property type="match status" value="1"/>
</dbReference>
<name>A0A1M6T7J8_9BACT</name>
<dbReference type="AlphaFoldDB" id="A0A1M6T7J8"/>
<dbReference type="GO" id="GO:0008047">
    <property type="term" value="F:enzyme activator activity"/>
    <property type="evidence" value="ECO:0007669"/>
    <property type="project" value="InterPro"/>
</dbReference>
<gene>
    <name evidence="5" type="ORF">SAMN02745216_03623</name>
</gene>
<keyword evidence="6" id="KW-1185">Reference proteome</keyword>
<evidence type="ECO:0000256" key="1">
    <source>
        <dbReference type="ARBA" id="ARBA00006814"/>
    </source>
</evidence>
<evidence type="ECO:0000313" key="5">
    <source>
        <dbReference type="EMBL" id="SHK52819.1"/>
    </source>
</evidence>
<dbReference type="EMBL" id="FQZU01000026">
    <property type="protein sequence ID" value="SHK52819.1"/>
    <property type="molecule type" value="Genomic_DNA"/>
</dbReference>
<evidence type="ECO:0000313" key="6">
    <source>
        <dbReference type="Proteomes" id="UP000183994"/>
    </source>
</evidence>
<proteinExistence type="inferred from homology"/>
<dbReference type="SUPFAM" id="SSF53163">
    <property type="entry name" value="HybD-like"/>
    <property type="match status" value="1"/>
</dbReference>
<protein>
    <submittedName>
        <fullName evidence="5">Hydrogenase maturation protease</fullName>
    </submittedName>
</protein>
<dbReference type="PANTHER" id="PTHR30302">
    <property type="entry name" value="HYDROGENASE 1 MATURATION PROTEASE"/>
    <property type="match status" value="1"/>
</dbReference>
<organism evidence="5 6">
    <name type="scientific">Desulfatibacillum alkenivorans DSM 16219</name>
    <dbReference type="NCBI Taxonomy" id="1121393"/>
    <lineage>
        <taxon>Bacteria</taxon>
        <taxon>Pseudomonadati</taxon>
        <taxon>Thermodesulfobacteriota</taxon>
        <taxon>Desulfobacteria</taxon>
        <taxon>Desulfobacterales</taxon>
        <taxon>Desulfatibacillaceae</taxon>
        <taxon>Desulfatibacillum</taxon>
    </lineage>
</organism>
<dbReference type="Pfam" id="PF01750">
    <property type="entry name" value="HycI"/>
    <property type="match status" value="1"/>
</dbReference>
<keyword evidence="4" id="KW-0378">Hydrolase</keyword>
<keyword evidence="3" id="KW-0064">Aspartyl protease</keyword>
<comment type="similarity">
    <text evidence="1">Belongs to the peptidase A31 family.</text>
</comment>
<evidence type="ECO:0000256" key="4">
    <source>
        <dbReference type="ARBA" id="ARBA00022801"/>
    </source>
</evidence>